<evidence type="ECO:0000313" key="2">
    <source>
        <dbReference type="Proteomes" id="UP001519460"/>
    </source>
</evidence>
<name>A0ABD0LWP2_9CAEN</name>
<dbReference type="Proteomes" id="UP001519460">
    <property type="component" value="Unassembled WGS sequence"/>
</dbReference>
<dbReference type="EMBL" id="JACVVK020000017">
    <property type="protein sequence ID" value="KAK7503942.1"/>
    <property type="molecule type" value="Genomic_DNA"/>
</dbReference>
<keyword evidence="2" id="KW-1185">Reference proteome</keyword>
<reference evidence="1 2" key="1">
    <citation type="journal article" date="2023" name="Sci. Data">
        <title>Genome assembly of the Korean intertidal mud-creeper Batillaria attramentaria.</title>
        <authorList>
            <person name="Patra A.K."/>
            <person name="Ho P.T."/>
            <person name="Jun S."/>
            <person name="Lee S.J."/>
            <person name="Kim Y."/>
            <person name="Won Y.J."/>
        </authorList>
    </citation>
    <scope>NUCLEOTIDE SEQUENCE [LARGE SCALE GENOMIC DNA]</scope>
    <source>
        <strain evidence="1">Wonlab-2016</strain>
    </source>
</reference>
<protein>
    <submittedName>
        <fullName evidence="1">Uncharacterized protein</fullName>
    </submittedName>
</protein>
<dbReference type="AlphaFoldDB" id="A0ABD0LWP2"/>
<evidence type="ECO:0000313" key="1">
    <source>
        <dbReference type="EMBL" id="KAK7503942.1"/>
    </source>
</evidence>
<comment type="caution">
    <text evidence="1">The sequence shown here is derived from an EMBL/GenBank/DDBJ whole genome shotgun (WGS) entry which is preliminary data.</text>
</comment>
<sequence>METPEQKPLHLEPLQLEPRWLSIRAVRQGRLQYCAATTTAAKRVWLLGNRPVNFLCCVHYSIGREVLTAQANSRYNLCKGRCTLVAWPRDGCTDTRSRTCLKSKACFTRYKKKSDRTRTML</sequence>
<accession>A0ABD0LWP2</accession>
<proteinExistence type="predicted"/>
<organism evidence="1 2">
    <name type="scientific">Batillaria attramentaria</name>
    <dbReference type="NCBI Taxonomy" id="370345"/>
    <lineage>
        <taxon>Eukaryota</taxon>
        <taxon>Metazoa</taxon>
        <taxon>Spiralia</taxon>
        <taxon>Lophotrochozoa</taxon>
        <taxon>Mollusca</taxon>
        <taxon>Gastropoda</taxon>
        <taxon>Caenogastropoda</taxon>
        <taxon>Sorbeoconcha</taxon>
        <taxon>Cerithioidea</taxon>
        <taxon>Batillariidae</taxon>
        <taxon>Batillaria</taxon>
    </lineage>
</organism>
<gene>
    <name evidence="1" type="ORF">BaRGS_00004674</name>
</gene>